<evidence type="ECO:0008006" key="5">
    <source>
        <dbReference type="Google" id="ProtNLM"/>
    </source>
</evidence>
<keyword evidence="4" id="KW-1185">Reference proteome</keyword>
<keyword evidence="2" id="KW-1133">Transmembrane helix</keyword>
<feature type="compositionally biased region" description="Basic and acidic residues" evidence="1">
    <location>
        <begin position="65"/>
        <end position="89"/>
    </location>
</feature>
<feature type="transmembrane region" description="Helical" evidence="2">
    <location>
        <begin position="316"/>
        <end position="338"/>
    </location>
</feature>
<evidence type="ECO:0000313" key="3">
    <source>
        <dbReference type="EMBL" id="MFC0563857.1"/>
    </source>
</evidence>
<proteinExistence type="predicted"/>
<accession>A0ABV6NUD3</accession>
<feature type="compositionally biased region" description="Pro residues" evidence="1">
    <location>
        <begin position="180"/>
        <end position="196"/>
    </location>
</feature>
<dbReference type="Proteomes" id="UP001589894">
    <property type="component" value="Unassembled WGS sequence"/>
</dbReference>
<evidence type="ECO:0000313" key="4">
    <source>
        <dbReference type="Proteomes" id="UP001589894"/>
    </source>
</evidence>
<gene>
    <name evidence="3" type="ORF">ACFFHU_06705</name>
</gene>
<keyword evidence="2" id="KW-0812">Transmembrane</keyword>
<feature type="transmembrane region" description="Helical" evidence="2">
    <location>
        <begin position="285"/>
        <end position="304"/>
    </location>
</feature>
<evidence type="ECO:0000256" key="1">
    <source>
        <dbReference type="SAM" id="MobiDB-lite"/>
    </source>
</evidence>
<sequence>MDGQRDYPGQEPGWYDEDRGYGGGYRSGGPDRYAPDGDLPRQRSDATAPGDDREQPGYPAAYRGDYPERRYDERTDVNRYGDLADRARYDSGPGGFGLSRPGDGSPGGSTDGGFGAPGEQGRLGEQGRTGEQGRAGEFGVAGEQGRAGYGRVAEFPLVSPGRSAEPGNDRPATDGRAGLPEPPAGAPGRPGQPGPDVPGQAVGLDVPGQAAGPGQPPGIGDDRDPAFATRSIDVRELRRGRSAGAPDPASGAGVPPAATPASPTTGVYGGAPAEGVYRSRRPLRAVLLAALTGVFELAALRVLLNGVLADPVGVPAVVSGLLLVLGLPALAAGVYGISTGSATLDAGRSWLRPPTGYLVTGLTLLVAAALATH</sequence>
<feature type="transmembrane region" description="Helical" evidence="2">
    <location>
        <begin position="350"/>
        <end position="371"/>
    </location>
</feature>
<dbReference type="EMBL" id="JBHLUE010000004">
    <property type="protein sequence ID" value="MFC0563857.1"/>
    <property type="molecule type" value="Genomic_DNA"/>
</dbReference>
<evidence type="ECO:0000256" key="2">
    <source>
        <dbReference type="SAM" id="Phobius"/>
    </source>
</evidence>
<feature type="compositionally biased region" description="Gly residues" evidence="1">
    <location>
        <begin position="104"/>
        <end position="118"/>
    </location>
</feature>
<reference evidence="3 4" key="1">
    <citation type="submission" date="2024-09" db="EMBL/GenBank/DDBJ databases">
        <authorList>
            <person name="Sun Q."/>
            <person name="Mori K."/>
        </authorList>
    </citation>
    <scope>NUCLEOTIDE SEQUENCE [LARGE SCALE GENOMIC DNA]</scope>
    <source>
        <strain evidence="3 4">TBRC 2205</strain>
    </source>
</reference>
<protein>
    <recommendedName>
        <fullName evidence="5">Collagen-like protein</fullName>
    </recommendedName>
</protein>
<organism evidence="3 4">
    <name type="scientific">Plantactinospora siamensis</name>
    <dbReference type="NCBI Taxonomy" id="555372"/>
    <lineage>
        <taxon>Bacteria</taxon>
        <taxon>Bacillati</taxon>
        <taxon>Actinomycetota</taxon>
        <taxon>Actinomycetes</taxon>
        <taxon>Micromonosporales</taxon>
        <taxon>Micromonosporaceae</taxon>
        <taxon>Plantactinospora</taxon>
    </lineage>
</organism>
<name>A0ABV6NUD3_9ACTN</name>
<feature type="compositionally biased region" description="Basic and acidic residues" evidence="1">
    <location>
        <begin position="33"/>
        <end position="55"/>
    </location>
</feature>
<feature type="compositionally biased region" description="Low complexity" evidence="1">
    <location>
        <begin position="242"/>
        <end position="266"/>
    </location>
</feature>
<feature type="region of interest" description="Disordered" evidence="1">
    <location>
        <begin position="1"/>
        <end position="267"/>
    </location>
</feature>
<comment type="caution">
    <text evidence="3">The sequence shown here is derived from an EMBL/GenBank/DDBJ whole genome shotgun (WGS) entry which is preliminary data.</text>
</comment>
<keyword evidence="2" id="KW-0472">Membrane</keyword>
<dbReference type="RefSeq" id="WP_377336784.1">
    <property type="nucleotide sequence ID" value="NZ_JBHLUE010000004.1"/>
</dbReference>